<evidence type="ECO:0000313" key="3">
    <source>
        <dbReference type="EMBL" id="QSQ08373.1"/>
    </source>
</evidence>
<keyword evidence="1" id="KW-0472">Membrane</keyword>
<feature type="transmembrane region" description="Helical" evidence="1">
    <location>
        <begin position="229"/>
        <end position="248"/>
    </location>
</feature>
<dbReference type="Proteomes" id="UP000662904">
    <property type="component" value="Chromosome"/>
</dbReference>
<evidence type="ECO:0000256" key="1">
    <source>
        <dbReference type="SAM" id="Phobius"/>
    </source>
</evidence>
<feature type="transmembrane region" description="Helical" evidence="1">
    <location>
        <begin position="268"/>
        <end position="290"/>
    </location>
</feature>
<evidence type="ECO:0000313" key="4">
    <source>
        <dbReference type="Proteomes" id="UP000662904"/>
    </source>
</evidence>
<feature type="transmembrane region" description="Helical" evidence="1">
    <location>
        <begin position="403"/>
        <end position="421"/>
    </location>
</feature>
<protein>
    <recommendedName>
        <fullName evidence="2">TRAP C4-dicarboxylate transport system permease DctM subunit domain-containing protein</fullName>
    </recommendedName>
</protein>
<feature type="transmembrane region" description="Helical" evidence="1">
    <location>
        <begin position="430"/>
        <end position="450"/>
    </location>
</feature>
<dbReference type="KEGG" id="kme:H0A61_00695"/>
<dbReference type="RefSeq" id="WP_206708586.1">
    <property type="nucleotide sequence ID" value="NZ_CP059066.1"/>
</dbReference>
<accession>A0A8A0RJI3</accession>
<reference evidence="3" key="1">
    <citation type="submission" date="2020-07" db="EMBL/GenBank/DDBJ databases">
        <title>Koleobacter methoxysyntrophicus gen. nov., sp. nov., a novel anaerobic bacterium isolated from deep subsurface oil field and proposal of Koleobacterales ord. nov. in the phylum Firmicutes.</title>
        <authorList>
            <person name="Sakamoto S."/>
            <person name="Tamaki H."/>
        </authorList>
    </citation>
    <scope>NUCLEOTIDE SEQUENCE</scope>
    <source>
        <strain evidence="3">NRmbB1</strain>
    </source>
</reference>
<evidence type="ECO:0000259" key="2">
    <source>
        <dbReference type="Pfam" id="PF06808"/>
    </source>
</evidence>
<gene>
    <name evidence="3" type="ORF">H0A61_00695</name>
</gene>
<keyword evidence="4" id="KW-1185">Reference proteome</keyword>
<dbReference type="Pfam" id="PF06808">
    <property type="entry name" value="DctM"/>
    <property type="match status" value="1"/>
</dbReference>
<feature type="transmembrane region" description="Helical" evidence="1">
    <location>
        <begin position="183"/>
        <end position="203"/>
    </location>
</feature>
<keyword evidence="1" id="KW-1133">Transmembrane helix</keyword>
<feature type="transmembrane region" description="Helical" evidence="1">
    <location>
        <begin position="31"/>
        <end position="50"/>
    </location>
</feature>
<feature type="transmembrane region" description="Helical" evidence="1">
    <location>
        <begin position="147"/>
        <end position="171"/>
    </location>
</feature>
<organism evidence="3 4">
    <name type="scientific">Koleobacter methoxysyntrophicus</name>
    <dbReference type="NCBI Taxonomy" id="2751313"/>
    <lineage>
        <taxon>Bacteria</taxon>
        <taxon>Bacillati</taxon>
        <taxon>Bacillota</taxon>
        <taxon>Clostridia</taxon>
        <taxon>Koleobacterales</taxon>
        <taxon>Koleobacteraceae</taxon>
        <taxon>Koleobacter</taxon>
    </lineage>
</organism>
<name>A0A8A0RJI3_9FIRM</name>
<dbReference type="InterPro" id="IPR010656">
    <property type="entry name" value="DctM"/>
</dbReference>
<sequence length="451" mass="47413">MLLILIPVALLFIIILTPSIPRIGGDPRAGLLIAGITAALMGGLGIVGLLKASISGIDRIAWVIMLSFFGSIYAESQVKLGTMDTVLNTFRALFGKSPKGLIAAVILTLTLAGSLLGDAIAAATVIGVLVVMGLFEIGLKGEQIGSVILSGAILGSVMPPITQAFFLSASLVGLESPDPLIRIGYFTVGLGVLVAILASWRYVKIKQLPEELIPKKTASEILMEKWHTLVPLGVLIFIVVLASGFNYNIFNEWGFFVSINQILGKIPIIKGITFRVVEALVVVLLISFIFPQVNKKATSVISEGIKKVSKTIQIQLCAGVMIGAFYQAGLIDLVKNYAENLSATTMKLGGGFATILVGMLTGSQTTAQTTIITFLGPALKAIGVDPVKAALGAGHLAMAGQSMPPVGLTAFVVVGIVGGIINQKVDPIKVMLLTLPVTIYFAISGFIAWFI</sequence>
<feature type="domain" description="TRAP C4-dicarboxylate transport system permease DctM subunit" evidence="2">
    <location>
        <begin position="52"/>
        <end position="442"/>
    </location>
</feature>
<dbReference type="AlphaFoldDB" id="A0A8A0RJI3"/>
<keyword evidence="1" id="KW-0812">Transmembrane</keyword>
<proteinExistence type="predicted"/>
<dbReference type="EMBL" id="CP059066">
    <property type="protein sequence ID" value="QSQ08373.1"/>
    <property type="molecule type" value="Genomic_DNA"/>
</dbReference>
<feature type="transmembrane region" description="Helical" evidence="1">
    <location>
        <begin position="57"/>
        <end position="74"/>
    </location>
</feature>
<feature type="transmembrane region" description="Helical" evidence="1">
    <location>
        <begin position="102"/>
        <end position="135"/>
    </location>
</feature>
<feature type="transmembrane region" description="Helical" evidence="1">
    <location>
        <begin position="311"/>
        <end position="331"/>
    </location>
</feature>